<dbReference type="Proteomes" id="UP000094020">
    <property type="component" value="Chromosome 5"/>
</dbReference>
<evidence type="ECO:0000313" key="3">
    <source>
        <dbReference type="EMBL" id="OCF46315.1"/>
    </source>
</evidence>
<dbReference type="InterPro" id="IPR039757">
    <property type="entry name" value="EIF2D"/>
</dbReference>
<dbReference type="InterPro" id="IPR057429">
    <property type="entry name" value="WH_eIF2D"/>
</dbReference>
<dbReference type="CDD" id="cd11608">
    <property type="entry name" value="eIF2D_C"/>
    <property type="match status" value="1"/>
</dbReference>
<sequence length="650" mass="72255">MFKKPLAHQSNATPLRSSARRQLLNSIFEQHPSLLGKEIRQSNKSENTDVDNLNEKGGDDQDGISEKELGKLILPEGIRISNFETSAEVEGTFWLTPDGDPLWMTFGRNSKEYIPTLYLLSLSLPHPPLPILQLHNPIPPPILTGAPLFIPAVRNLSKPFLIPDLEENQLVAFVSSDSNSTENVKYIGIGKIVAKGGMKGALERRLNNLKNDKGEIKEEGKFADILCIIDDNLWEMGNKPILPTFDLPLPTKALAPPPREIQQSNQTDQSDVPPIENLNITDDSVGSSSNQTDSQIITSGSLSPSEISTLLSISLLQALTNLQTSSFPIPASLLYSAHILPNRPSYIPKEKRDEVVIAKSEWKKLTKWMKEVSKEGLLKIKETKGEIIVQSFDPQHPSVQNHTEFTTIYQEELKAAKKATREAITQYGSSTIAKNGNNVIVGSSIKGKEKEILIEEIWKPTGAATPFWEAAGVDKSTFHQTSEMKLILDSYLVKNNLIIPNDHRFVFLDDELGRAVGIKKLEIGEKMTRDEILKKLKNGVSWNVNLDGVIKKGTLQPISMTVKTRQGRKTVTHLWGLETFNIDIDLFAEELRKKCAGSASVGLLPGSSPKLNLQEIQIQGSQVKLIIECLINKGIPKKWIKETEDSKKKK</sequence>
<dbReference type="GeneID" id="30176165"/>
<dbReference type="SUPFAM" id="SSF55159">
    <property type="entry name" value="eIF1-like"/>
    <property type="match status" value="1"/>
</dbReference>
<dbReference type="InterPro" id="IPR039759">
    <property type="entry name" value="eIF2D_SUI1"/>
</dbReference>
<dbReference type="PROSITE" id="PS50296">
    <property type="entry name" value="SUI1"/>
    <property type="match status" value="1"/>
</dbReference>
<protein>
    <submittedName>
        <fullName evidence="3">Translation initiation factor 2D</fullName>
    </submittedName>
</protein>
<dbReference type="Pfam" id="PF01253">
    <property type="entry name" value="SUI1"/>
    <property type="match status" value="1"/>
</dbReference>
<dbReference type="KEGG" id="kpin:30176165"/>
<dbReference type="GO" id="GO:0003743">
    <property type="term" value="F:translation initiation factor activity"/>
    <property type="evidence" value="ECO:0007669"/>
    <property type="project" value="UniProtKB-KW"/>
</dbReference>
<reference evidence="4" key="2">
    <citation type="submission" date="2013-07" db="EMBL/GenBank/DDBJ databases">
        <authorList>
            <consortium name="The Broad Institute Genome Sequencing Platform"/>
            <person name="Cuomo C."/>
            <person name="Litvintseva A."/>
            <person name="Chen Y."/>
            <person name="Heitman J."/>
            <person name="Sun S."/>
            <person name="Springer D."/>
            <person name="Dromer F."/>
            <person name="Young S.K."/>
            <person name="Zeng Q."/>
            <person name="Gargeya S."/>
            <person name="Fitzgerald M."/>
            <person name="Abouelleil A."/>
            <person name="Alvarado L."/>
            <person name="Berlin A.M."/>
            <person name="Chapman S.B."/>
            <person name="Dewar J."/>
            <person name="Goldberg J."/>
            <person name="Griggs A."/>
            <person name="Gujja S."/>
            <person name="Hansen M."/>
            <person name="Howarth C."/>
            <person name="Imamovic A."/>
            <person name="Larimer J."/>
            <person name="McCowan C."/>
            <person name="Murphy C."/>
            <person name="Pearson M."/>
            <person name="Priest M."/>
            <person name="Roberts A."/>
            <person name="Saif S."/>
            <person name="Shea T."/>
            <person name="Sykes S."/>
            <person name="Wortman J."/>
            <person name="Nusbaum C."/>
            <person name="Birren B."/>
        </authorList>
    </citation>
    <scope>NUCLEOTIDE SEQUENCE</scope>
    <source>
        <strain evidence="4">CBS 10737</strain>
    </source>
</reference>
<dbReference type="GO" id="GO:0001731">
    <property type="term" value="P:formation of translation preinitiation complex"/>
    <property type="evidence" value="ECO:0007669"/>
    <property type="project" value="InterPro"/>
</dbReference>
<dbReference type="Gene3D" id="3.10.400.20">
    <property type="match status" value="1"/>
</dbReference>
<proteinExistence type="predicted"/>
<dbReference type="InterPro" id="IPR036885">
    <property type="entry name" value="SWIB_MDM2_dom_sf"/>
</dbReference>
<dbReference type="Gene3D" id="3.30.780.10">
    <property type="entry name" value="SUI1-like domain"/>
    <property type="match status" value="1"/>
</dbReference>
<feature type="domain" description="SUI1" evidence="2">
    <location>
        <begin position="558"/>
        <end position="634"/>
    </location>
</feature>
<keyword evidence="3" id="KW-0648">Protein biosynthesis</keyword>
<name>A0A1B9HSR9_9TREE</name>
<organism evidence="3">
    <name type="scientific">Kwoniella pini CBS 10737</name>
    <dbReference type="NCBI Taxonomy" id="1296096"/>
    <lineage>
        <taxon>Eukaryota</taxon>
        <taxon>Fungi</taxon>
        <taxon>Dikarya</taxon>
        <taxon>Basidiomycota</taxon>
        <taxon>Agaricomycotina</taxon>
        <taxon>Tremellomycetes</taxon>
        <taxon>Tremellales</taxon>
        <taxon>Cryptococcaceae</taxon>
        <taxon>Kwoniella</taxon>
    </lineage>
</organism>
<gene>
    <name evidence="3" type="ORF">I206_07796</name>
    <name evidence="4" type="ORF">I206_103843</name>
</gene>
<dbReference type="AlphaFoldDB" id="A0A1B9HSR9"/>
<dbReference type="FunFam" id="3.30.780.10:FF:000008">
    <property type="entry name" value="eukaryotic translation initiation factor 2D"/>
    <property type="match status" value="1"/>
</dbReference>
<feature type="compositionally biased region" description="Polar residues" evidence="1">
    <location>
        <begin position="261"/>
        <end position="270"/>
    </location>
</feature>
<dbReference type="InterPro" id="IPR001950">
    <property type="entry name" value="SUI1"/>
</dbReference>
<evidence type="ECO:0000259" key="2">
    <source>
        <dbReference type="PROSITE" id="PS50296"/>
    </source>
</evidence>
<evidence type="ECO:0000256" key="1">
    <source>
        <dbReference type="SAM" id="MobiDB-lite"/>
    </source>
</evidence>
<dbReference type="EMBL" id="KV700118">
    <property type="protein sequence ID" value="OCF46315.1"/>
    <property type="molecule type" value="Genomic_DNA"/>
</dbReference>
<feature type="compositionally biased region" description="Basic and acidic residues" evidence="1">
    <location>
        <begin position="37"/>
        <end position="64"/>
    </location>
</feature>
<dbReference type="RefSeq" id="XP_019007534.1">
    <property type="nucleotide sequence ID" value="XM_019159482.1"/>
</dbReference>
<dbReference type="STRING" id="1296096.A0A1B9HSR9"/>
<dbReference type="SUPFAM" id="SSF47592">
    <property type="entry name" value="SWIB/MDM2 domain"/>
    <property type="match status" value="1"/>
</dbReference>
<keyword evidence="5" id="KW-1185">Reference proteome</keyword>
<dbReference type="EMBL" id="CP144523">
    <property type="protein sequence ID" value="WWC69900.1"/>
    <property type="molecule type" value="Genomic_DNA"/>
</dbReference>
<feature type="region of interest" description="Disordered" evidence="1">
    <location>
        <begin position="35"/>
        <end position="64"/>
    </location>
</feature>
<dbReference type="InterPro" id="IPR036877">
    <property type="entry name" value="SUI1_dom_sf"/>
</dbReference>
<dbReference type="OrthoDB" id="199771at2759"/>
<dbReference type="PANTHER" id="PTHR12217:SF4">
    <property type="entry name" value="EUKARYOTIC TRANSLATION INITIATION FACTOR 2D"/>
    <property type="match status" value="1"/>
</dbReference>
<reference evidence="3" key="1">
    <citation type="submission" date="2013-07" db="EMBL/GenBank/DDBJ databases">
        <title>The Genome Sequence of Cryptococcus pinus CBS10737.</title>
        <authorList>
            <consortium name="The Broad Institute Genome Sequencing Platform"/>
            <person name="Cuomo C."/>
            <person name="Litvintseva A."/>
            <person name="Chen Y."/>
            <person name="Heitman J."/>
            <person name="Sun S."/>
            <person name="Springer D."/>
            <person name="Dromer F."/>
            <person name="Young S.K."/>
            <person name="Zeng Q."/>
            <person name="Gargeya S."/>
            <person name="Fitzgerald M."/>
            <person name="Abouelleil A."/>
            <person name="Alvarado L."/>
            <person name="Berlin A.M."/>
            <person name="Chapman S.B."/>
            <person name="Dewar J."/>
            <person name="Goldberg J."/>
            <person name="Griggs A."/>
            <person name="Gujja S."/>
            <person name="Hansen M."/>
            <person name="Howarth C."/>
            <person name="Imamovic A."/>
            <person name="Larimer J."/>
            <person name="McCowan C."/>
            <person name="Murphy C."/>
            <person name="Pearson M."/>
            <person name="Priest M."/>
            <person name="Roberts A."/>
            <person name="Saif S."/>
            <person name="Shea T."/>
            <person name="Sykes S."/>
            <person name="Wortman J."/>
            <person name="Nusbaum C."/>
            <person name="Birren B."/>
        </authorList>
    </citation>
    <scope>NUCLEOTIDE SEQUENCE [LARGE SCALE GENOMIC DNA]</scope>
    <source>
        <strain evidence="3">CBS 10737</strain>
    </source>
</reference>
<dbReference type="Pfam" id="PF26291">
    <property type="entry name" value="SWIB_eIF2D"/>
    <property type="match status" value="1"/>
</dbReference>
<feature type="region of interest" description="Disordered" evidence="1">
    <location>
        <begin position="253"/>
        <end position="299"/>
    </location>
</feature>
<dbReference type="PANTHER" id="PTHR12217">
    <property type="entry name" value="EUKARYOTIC TRANSLATION INITIATION FACTOR 2D"/>
    <property type="match status" value="1"/>
</dbReference>
<reference evidence="3" key="3">
    <citation type="submission" date="2016-07" db="EMBL/GenBank/DDBJ databases">
        <title>Evolution of pathogenesis and genome organization in the Tremellales.</title>
        <authorList>
            <person name="Cuomo C."/>
            <person name="Litvintseva A."/>
            <person name="Heitman J."/>
            <person name="Chen Y."/>
            <person name="Sun S."/>
            <person name="Springer D."/>
            <person name="Dromer F."/>
            <person name="Young S."/>
            <person name="Zeng Q."/>
            <person name="Chapman S."/>
            <person name="Gujja S."/>
            <person name="Saif S."/>
            <person name="Birren B."/>
        </authorList>
    </citation>
    <scope>NUCLEOTIDE SEQUENCE</scope>
    <source>
        <strain evidence="3">CBS 10737</strain>
    </source>
</reference>
<accession>A0A1B9HSR9</accession>
<dbReference type="Pfam" id="PF25304">
    <property type="entry name" value="WHD_eIF2D"/>
    <property type="match status" value="1"/>
</dbReference>
<feature type="compositionally biased region" description="Polar residues" evidence="1">
    <location>
        <begin position="278"/>
        <end position="299"/>
    </location>
</feature>
<dbReference type="InterPro" id="IPR058886">
    <property type="entry name" value="SWIB_eIF2D"/>
</dbReference>
<evidence type="ECO:0000313" key="5">
    <source>
        <dbReference type="Proteomes" id="UP000094020"/>
    </source>
</evidence>
<keyword evidence="3" id="KW-0396">Initiation factor</keyword>
<reference evidence="4" key="4">
    <citation type="submission" date="2024-02" db="EMBL/GenBank/DDBJ databases">
        <title>Comparative genomics of Cryptococcus and Kwoniella reveals pathogenesis evolution and contrasting modes of karyotype evolution via chromosome fusion or intercentromeric recombination.</title>
        <authorList>
            <person name="Coelho M.A."/>
            <person name="David-Palma M."/>
            <person name="Shea T."/>
            <person name="Bowers K."/>
            <person name="McGinley-Smith S."/>
            <person name="Mohammad A.W."/>
            <person name="Gnirke A."/>
            <person name="Yurkov A.M."/>
            <person name="Nowrousian M."/>
            <person name="Sun S."/>
            <person name="Cuomo C.A."/>
            <person name="Heitman J."/>
        </authorList>
    </citation>
    <scope>NUCLEOTIDE SEQUENCE</scope>
    <source>
        <strain evidence="4">CBS 10737</strain>
    </source>
</reference>
<evidence type="ECO:0000313" key="4">
    <source>
        <dbReference type="EMBL" id="WWC69900.1"/>
    </source>
</evidence>